<dbReference type="RefSeq" id="WP_097378728.1">
    <property type="nucleotide sequence ID" value="NZ_NXNI01000001.1"/>
</dbReference>
<feature type="transmembrane region" description="Helical" evidence="6">
    <location>
        <begin position="168"/>
        <end position="191"/>
    </location>
</feature>
<evidence type="ECO:0000256" key="1">
    <source>
        <dbReference type="ARBA" id="ARBA00004141"/>
    </source>
</evidence>
<feature type="transmembrane region" description="Helical" evidence="6">
    <location>
        <begin position="249"/>
        <end position="273"/>
    </location>
</feature>
<dbReference type="CDD" id="cd10336">
    <property type="entry name" value="SLC6sbd_Tyt1-Like"/>
    <property type="match status" value="1"/>
</dbReference>
<feature type="transmembrane region" description="Helical" evidence="6">
    <location>
        <begin position="130"/>
        <end position="156"/>
    </location>
</feature>
<dbReference type="GO" id="GO:0005524">
    <property type="term" value="F:ATP binding"/>
    <property type="evidence" value="ECO:0007669"/>
    <property type="project" value="UniProtKB-KW"/>
</dbReference>
<feature type="transmembrane region" description="Helical" evidence="6">
    <location>
        <begin position="342"/>
        <end position="365"/>
    </location>
</feature>
<dbReference type="PANTHER" id="PTHR42948">
    <property type="entry name" value="TRANSPORTER"/>
    <property type="match status" value="1"/>
</dbReference>
<accession>A0A2A5QSM9</accession>
<name>A0A2A5QSM9_9EURY</name>
<feature type="transmembrane region" description="Helical" evidence="6">
    <location>
        <begin position="40"/>
        <end position="64"/>
    </location>
</feature>
<keyword evidence="4 6" id="KW-1133">Transmembrane helix</keyword>
<dbReference type="SUPFAM" id="SSF161070">
    <property type="entry name" value="SNF-like"/>
    <property type="match status" value="1"/>
</dbReference>
<dbReference type="InterPro" id="IPR037272">
    <property type="entry name" value="SNS_sf"/>
</dbReference>
<keyword evidence="3 6" id="KW-0812">Transmembrane</keyword>
<dbReference type="InterPro" id="IPR047218">
    <property type="entry name" value="YocR/YhdH-like"/>
</dbReference>
<keyword evidence="8" id="KW-1185">Reference proteome</keyword>
<protein>
    <submittedName>
        <fullName evidence="7">Daunorubicin ABC transporter ATP-binding protein</fullName>
    </submittedName>
</protein>
<feature type="transmembrane region" description="Helical" evidence="6">
    <location>
        <begin position="7"/>
        <end position="28"/>
    </location>
</feature>
<dbReference type="PRINTS" id="PR00176">
    <property type="entry name" value="NANEUSMPORT"/>
</dbReference>
<dbReference type="Pfam" id="PF00209">
    <property type="entry name" value="SNF"/>
    <property type="match status" value="2"/>
</dbReference>
<dbReference type="Proteomes" id="UP000219689">
    <property type="component" value="Unassembled WGS sequence"/>
</dbReference>
<organism evidence="7 8">
    <name type="scientific">Natrinema ejinorense</name>
    <dbReference type="NCBI Taxonomy" id="373386"/>
    <lineage>
        <taxon>Archaea</taxon>
        <taxon>Methanobacteriati</taxon>
        <taxon>Methanobacteriota</taxon>
        <taxon>Stenosarchaea group</taxon>
        <taxon>Halobacteria</taxon>
        <taxon>Halobacteriales</taxon>
        <taxon>Natrialbaceae</taxon>
        <taxon>Natrinema</taxon>
    </lineage>
</organism>
<evidence type="ECO:0000313" key="7">
    <source>
        <dbReference type="EMBL" id="PCR89783.1"/>
    </source>
</evidence>
<keyword evidence="7" id="KW-0547">Nucleotide-binding</keyword>
<keyword evidence="5 6" id="KW-0472">Membrane</keyword>
<dbReference type="AlphaFoldDB" id="A0A2A5QSM9"/>
<proteinExistence type="predicted"/>
<dbReference type="PANTHER" id="PTHR42948:SF1">
    <property type="entry name" value="TRANSPORTER"/>
    <property type="match status" value="1"/>
</dbReference>
<sequence length="450" mass="47291">MAQRESWATRTGFILAAVGSAVGLGNIWRFPYQVGEQGGAAFLFIYLALIVMVGFPVILVEFVVGRNTERNPVGALKRLGTGAWTKIGWVFVTAGFVILSYYSVVAGWTLRYVLIGLQGNYTADSAPDQFGAVASGLDAVVLHAVFMAAVIAIVALGIERGIELSVKLMVPAIIVISLGLAAYVFTLDGAADAYAYYLSPELSTITAEWTTILPAAAAQAFFTLSLGMGVMITYASYLGEDRNLASDAGIIAGLDTFIAFTAGLIAFPILFAAGIEPGASGPALIFVSLAAAFAELPFGGLLGAIFFGTVAIAALSSAISIMEVVVSYLIDEQGIDRLPATVALGVAIFLVGVPAALDLIFIDLYDGFANSILLMLGGLLLSIFVGWVIPDLALEEISKGIKNVGSLGSAWVWFVRVPVVIALIALVALNAWDYYGFLTGGFAEWLSTNF</sequence>
<feature type="transmembrane region" description="Helical" evidence="6">
    <location>
        <begin position="87"/>
        <end position="110"/>
    </location>
</feature>
<dbReference type="EMBL" id="NXNI01000001">
    <property type="protein sequence ID" value="PCR89783.1"/>
    <property type="molecule type" value="Genomic_DNA"/>
</dbReference>
<dbReference type="GO" id="GO:0016020">
    <property type="term" value="C:membrane"/>
    <property type="evidence" value="ECO:0007669"/>
    <property type="project" value="UniProtKB-SubCell"/>
</dbReference>
<feature type="transmembrane region" description="Helical" evidence="6">
    <location>
        <begin position="305"/>
        <end position="330"/>
    </location>
</feature>
<evidence type="ECO:0000256" key="2">
    <source>
        <dbReference type="ARBA" id="ARBA00022448"/>
    </source>
</evidence>
<evidence type="ECO:0000256" key="4">
    <source>
        <dbReference type="ARBA" id="ARBA00022989"/>
    </source>
</evidence>
<feature type="transmembrane region" description="Helical" evidence="6">
    <location>
        <begin position="372"/>
        <end position="390"/>
    </location>
</feature>
<comment type="caution">
    <text evidence="7">The sequence shown here is derived from an EMBL/GenBank/DDBJ whole genome shotgun (WGS) entry which is preliminary data.</text>
</comment>
<reference evidence="7 8" key="1">
    <citation type="submission" date="2017-09" db="EMBL/GenBank/DDBJ databases">
        <title>Genome sequences of Natrinema ejinorence JCM 13890T.</title>
        <authorList>
            <person name="Roh S.W."/>
            <person name="Kim Y.B."/>
            <person name="Kim J.Y."/>
        </authorList>
    </citation>
    <scope>NUCLEOTIDE SEQUENCE [LARGE SCALE GENOMIC DNA]</scope>
    <source>
        <strain evidence="7 8">JCM 13890</strain>
    </source>
</reference>
<evidence type="ECO:0000313" key="8">
    <source>
        <dbReference type="Proteomes" id="UP000219689"/>
    </source>
</evidence>
<keyword evidence="7" id="KW-0067">ATP-binding</keyword>
<evidence type="ECO:0000256" key="3">
    <source>
        <dbReference type="ARBA" id="ARBA00022692"/>
    </source>
</evidence>
<comment type="subcellular location">
    <subcellularLocation>
        <location evidence="1">Membrane</location>
        <topology evidence="1">Multi-pass membrane protein</topology>
    </subcellularLocation>
</comment>
<dbReference type="NCBIfam" id="NF037979">
    <property type="entry name" value="Na_transp"/>
    <property type="match status" value="1"/>
</dbReference>
<dbReference type="PROSITE" id="PS50267">
    <property type="entry name" value="NA_NEUROTRAN_SYMP_3"/>
    <property type="match status" value="1"/>
</dbReference>
<evidence type="ECO:0000256" key="6">
    <source>
        <dbReference type="SAM" id="Phobius"/>
    </source>
</evidence>
<keyword evidence="2" id="KW-0813">Transport</keyword>
<dbReference type="InterPro" id="IPR000175">
    <property type="entry name" value="Na/ntran_symport"/>
</dbReference>
<feature type="transmembrane region" description="Helical" evidence="6">
    <location>
        <begin position="410"/>
        <end position="432"/>
    </location>
</feature>
<feature type="transmembrane region" description="Helical" evidence="6">
    <location>
        <begin position="211"/>
        <end position="237"/>
    </location>
</feature>
<dbReference type="OrthoDB" id="99721at2157"/>
<gene>
    <name evidence="7" type="ORF">CP557_04080</name>
</gene>
<evidence type="ECO:0000256" key="5">
    <source>
        <dbReference type="ARBA" id="ARBA00023136"/>
    </source>
</evidence>